<dbReference type="Proteomes" id="UP000004067">
    <property type="component" value="Unassembled WGS sequence"/>
</dbReference>
<gene>
    <name evidence="1" type="ORF">HMPREF9081_0804</name>
</gene>
<dbReference type="HOGENOM" id="CLU_1569617_0_0_9"/>
<evidence type="ECO:0000313" key="1">
    <source>
        <dbReference type="EMBL" id="EGK60947.1"/>
    </source>
</evidence>
<dbReference type="RefSeq" id="WP_006305682.1">
    <property type="nucleotide sequence ID" value="NZ_GL892076.1"/>
</dbReference>
<sequence length="153" mass="17191">MELAVSLPVFVLLLTFLSFALAWSWRSYQQEIADAELRQEMQIAAARIVESALSSSRIRERQRGVYEMRQDAKSGEALDRYWRSDTQLVLNAVTAPITGSFVGAGVQITAFSIVEDARYPRLYHITMTGVSMVTGRTCRLETSVYLREDMGGS</sequence>
<reference evidence="1 2" key="1">
    <citation type="submission" date="2011-04" db="EMBL/GenBank/DDBJ databases">
        <authorList>
            <person name="Muzny D."/>
            <person name="Qin X."/>
            <person name="Deng J."/>
            <person name="Jiang H."/>
            <person name="Liu Y."/>
            <person name="Qu J."/>
            <person name="Song X.-Z."/>
            <person name="Zhang L."/>
            <person name="Thornton R."/>
            <person name="Coyle M."/>
            <person name="Francisco L."/>
            <person name="Jackson L."/>
            <person name="Javaid M."/>
            <person name="Korchina V."/>
            <person name="Kovar C."/>
            <person name="Mata R."/>
            <person name="Mathew T."/>
            <person name="Ngo R."/>
            <person name="Nguyen L."/>
            <person name="Nguyen N."/>
            <person name="Okwuonu G."/>
            <person name="Ongeri F."/>
            <person name="Pham C."/>
            <person name="Simmons D."/>
            <person name="Wilczek-Boney K."/>
            <person name="Hale W."/>
            <person name="Jakkamsetti A."/>
            <person name="Pham P."/>
            <person name="Ruth R."/>
            <person name="San Lucas F."/>
            <person name="Warren J."/>
            <person name="Zhang J."/>
            <person name="Zhao Z."/>
            <person name="Zhou C."/>
            <person name="Zhu D."/>
            <person name="Lee S."/>
            <person name="Bess C."/>
            <person name="Blankenburg K."/>
            <person name="Forbes L."/>
            <person name="Fu Q."/>
            <person name="Gubbala S."/>
            <person name="Hirani K."/>
            <person name="Jayaseelan J.C."/>
            <person name="Lara F."/>
            <person name="Munidasa M."/>
            <person name="Palculict T."/>
            <person name="Patil S."/>
            <person name="Pu L.-L."/>
            <person name="Saada N."/>
            <person name="Tang L."/>
            <person name="Weissenberger G."/>
            <person name="Zhu Y."/>
            <person name="Hemphill L."/>
            <person name="Shang Y."/>
            <person name="Youmans B."/>
            <person name="Ayvaz T."/>
            <person name="Ross M."/>
            <person name="Santibanez J."/>
            <person name="Aqrawi P."/>
            <person name="Gross S."/>
            <person name="Joshi V."/>
            <person name="Fowler G."/>
            <person name="Nazareth L."/>
            <person name="Reid J."/>
            <person name="Worley K."/>
            <person name="Petrosino J."/>
            <person name="Highlander S."/>
            <person name="Gibbs R."/>
        </authorList>
    </citation>
    <scope>NUCLEOTIDE SEQUENCE [LARGE SCALE GENOMIC DNA]</scope>
    <source>
        <strain evidence="1 2">DSM 2778</strain>
    </source>
</reference>
<proteinExistence type="predicted"/>
<dbReference type="EMBL" id="AFHQ01000025">
    <property type="protein sequence ID" value="EGK60947.1"/>
    <property type="molecule type" value="Genomic_DNA"/>
</dbReference>
<comment type="caution">
    <text evidence="1">The sequence shown here is derived from an EMBL/GenBank/DDBJ whole genome shotgun (WGS) entry which is preliminary data.</text>
</comment>
<dbReference type="STRING" id="888060.HMPREF9081_0804"/>
<evidence type="ECO:0000313" key="2">
    <source>
        <dbReference type="Proteomes" id="UP000004067"/>
    </source>
</evidence>
<dbReference type="eggNOG" id="ENOG5033UEM">
    <property type="taxonomic scope" value="Bacteria"/>
</dbReference>
<dbReference type="AlphaFoldDB" id="F5RKL9"/>
<protein>
    <submittedName>
        <fullName evidence="1">Uncharacterized protein</fullName>
    </submittedName>
</protein>
<keyword evidence="2" id="KW-1185">Reference proteome</keyword>
<name>F5RKL9_9FIRM</name>
<organism evidence="1 2">
    <name type="scientific">Centipeda periodontii DSM 2778</name>
    <dbReference type="NCBI Taxonomy" id="888060"/>
    <lineage>
        <taxon>Bacteria</taxon>
        <taxon>Bacillati</taxon>
        <taxon>Bacillota</taxon>
        <taxon>Negativicutes</taxon>
        <taxon>Selenomonadales</taxon>
        <taxon>Selenomonadaceae</taxon>
        <taxon>Centipeda</taxon>
    </lineage>
</organism>
<accession>F5RKL9</accession>